<accession>A0A9N7MQJ0</accession>
<comment type="subcellular location">
    <subcellularLocation>
        <location evidence="2">Chromosome</location>
        <location evidence="2">Telomere</location>
    </subcellularLocation>
    <subcellularLocation>
        <location evidence="1">Nucleus</location>
    </subcellularLocation>
</comment>
<dbReference type="GO" id="GO:0003697">
    <property type="term" value="F:single-stranded DNA binding"/>
    <property type="evidence" value="ECO:0007669"/>
    <property type="project" value="TreeGrafter"/>
</dbReference>
<sequence>MEDVTNTALTISHIIQRGRPLTAASPLVAARPIFISKPQKNPGHDNRKKPSSATLQDPNPKTLEPLNQPTTLVGALTLPSFFELTSPIKCSCFQFSDYSATICCDVLDFDPIMIGREIKVLAWNFIPLKCDNKGVKSGFLEIISWDFLQAWTGEVCCYPNLGPCYLNFGACDVKDKIKTSCLIFGAIESISPVFVVPCTNGESSSKNVSGFLVSLLTCQCEFCASKFLVRQLKDLSEINVKDHYFSKTAIAYFCGSTSSWHPMMSRFIGNIVLLMGLKKRLVYIKKEESQLMHVTTDETSLHIAMVKVQGRIHNAKIRRNAEFGNYTGVITGIYMKGVVVELDRDVILLLTDQHINVPHSVRLGAIAKGFRLVIEGMPPKLVDLDSTIYQPLSCRSIFSNALPLKRMKLSIYLCNCLIDEDSRGHSVFFELTEKSQKLENAKFHLLLLTHKFPIKQKFQGDLAKGSNMFAQAIILPWDLLLHGASRDTVMIAAPSEYSKVSVESIARHENHLVHKRRKPEQIPIKVSNGGLNDARNGISDSCSSCSNPCVWNNPLELPCVVATKGVSSYCTGMLFCANELTEIVCVCKLPMRKVLLEFDPDSFSRYEVSKIGRCYLVSHQDGDMLCSIKENYQVSRAKVNISSGTILRSISFSSIESLHSSHLSNAFPCPPNNDVDSKIHSEISVFVPSSALNLLESFTKAWERGPSGRNYSLEEVDILDPVQPVIDASMQSLSISCSNCNLPEGNLITLHGLVVALHECNDDAFPAQPKPIIAGEGYLPMFHNGNGGGVCVHVLVDSRMARIICDVGKQTFPVGLGRDTYATFHRILVVSGQDKYMMTPVSFITINNTSLMNKILADEEYDACTPAVGLTGRTIPEVIPISLICDAFQWLEPKVMQFHCRVVAVYTLLVEKAGTSAVSQSSATSEQSALGIPFAGFVIDDGSSCCCCWADSEMAAILLGLEPKEHLLQDSAETLGVSKSGTGPQCSSTINQLNQMLEKHGRIVVKNYGSLFDSSCQDLSFSVGSDGLIVSSDEDLLRSLIADAISSVSWTIDGNLMDAKLCSWLQEHLTKVDMAVPTLLNIWATNVGHTDVLEEARNIIRGFKL</sequence>
<evidence type="ECO:0000256" key="5">
    <source>
        <dbReference type="ARBA" id="ARBA00022454"/>
    </source>
</evidence>
<dbReference type="Pfam" id="PF15491">
    <property type="entry name" value="CTC1_2"/>
    <property type="match status" value="1"/>
</dbReference>
<evidence type="ECO:0000256" key="7">
    <source>
        <dbReference type="ARBA" id="ARBA00023125"/>
    </source>
</evidence>
<evidence type="ECO:0000256" key="9">
    <source>
        <dbReference type="SAM" id="MobiDB-lite"/>
    </source>
</evidence>
<reference evidence="10" key="1">
    <citation type="submission" date="2019-12" db="EMBL/GenBank/DDBJ databases">
        <authorList>
            <person name="Scholes J."/>
        </authorList>
    </citation>
    <scope>NUCLEOTIDE SEQUENCE</scope>
</reference>
<evidence type="ECO:0000256" key="1">
    <source>
        <dbReference type="ARBA" id="ARBA00004123"/>
    </source>
</evidence>
<keyword evidence="5" id="KW-0158">Chromosome</keyword>
<protein>
    <recommendedName>
        <fullName evidence="4">CST complex subunit CTC1</fullName>
    </recommendedName>
</protein>
<feature type="region of interest" description="Disordered" evidence="9">
    <location>
        <begin position="36"/>
        <end position="67"/>
    </location>
</feature>
<name>A0A9N7MQJ0_STRHE</name>
<evidence type="ECO:0000313" key="11">
    <source>
        <dbReference type="Proteomes" id="UP001153555"/>
    </source>
</evidence>
<dbReference type="EMBL" id="CACSLK010009714">
    <property type="protein sequence ID" value="CAA0811906.1"/>
    <property type="molecule type" value="Genomic_DNA"/>
</dbReference>
<dbReference type="PANTHER" id="PTHR14865:SF2">
    <property type="entry name" value="CST COMPLEX SUBUNIT CTC1"/>
    <property type="match status" value="1"/>
</dbReference>
<dbReference type="GO" id="GO:0010833">
    <property type="term" value="P:telomere maintenance via telomere lengthening"/>
    <property type="evidence" value="ECO:0007669"/>
    <property type="project" value="TreeGrafter"/>
</dbReference>
<dbReference type="PANTHER" id="PTHR14865">
    <property type="entry name" value="CST COMPLEX SUBUNIT CTC1"/>
    <property type="match status" value="1"/>
</dbReference>
<dbReference type="InterPro" id="IPR042617">
    <property type="entry name" value="CTC1-like"/>
</dbReference>
<comment type="similarity">
    <text evidence="3">Belongs to the CTC1 family.</text>
</comment>
<keyword evidence="11" id="KW-1185">Reference proteome</keyword>
<comment type="caution">
    <text evidence="10">The sequence shown here is derived from an EMBL/GenBank/DDBJ whole genome shotgun (WGS) entry which is preliminary data.</text>
</comment>
<evidence type="ECO:0000256" key="8">
    <source>
        <dbReference type="ARBA" id="ARBA00023242"/>
    </source>
</evidence>
<dbReference type="GO" id="GO:0042162">
    <property type="term" value="F:telomeric DNA binding"/>
    <property type="evidence" value="ECO:0007669"/>
    <property type="project" value="TreeGrafter"/>
</dbReference>
<keyword evidence="6" id="KW-0779">Telomere</keyword>
<dbReference type="OrthoDB" id="2314520at2759"/>
<dbReference type="GO" id="GO:0045740">
    <property type="term" value="P:positive regulation of DNA replication"/>
    <property type="evidence" value="ECO:0007669"/>
    <property type="project" value="TreeGrafter"/>
</dbReference>
<gene>
    <name evidence="10" type="ORF">SHERM_12726</name>
</gene>
<feature type="compositionally biased region" description="Polar residues" evidence="9">
    <location>
        <begin position="51"/>
        <end position="67"/>
    </location>
</feature>
<evidence type="ECO:0000256" key="2">
    <source>
        <dbReference type="ARBA" id="ARBA00004574"/>
    </source>
</evidence>
<proteinExistence type="inferred from homology"/>
<dbReference type="GO" id="GO:1990879">
    <property type="term" value="C:CST complex"/>
    <property type="evidence" value="ECO:0007669"/>
    <property type="project" value="TreeGrafter"/>
</dbReference>
<dbReference type="InterPro" id="IPR028262">
    <property type="entry name" value="CTC1_plant"/>
</dbReference>
<evidence type="ECO:0000256" key="6">
    <source>
        <dbReference type="ARBA" id="ARBA00022895"/>
    </source>
</evidence>
<keyword evidence="8" id="KW-0539">Nucleus</keyword>
<evidence type="ECO:0000313" key="10">
    <source>
        <dbReference type="EMBL" id="CAA0811906.1"/>
    </source>
</evidence>
<dbReference type="Proteomes" id="UP001153555">
    <property type="component" value="Unassembled WGS sequence"/>
</dbReference>
<dbReference type="AlphaFoldDB" id="A0A9N7MQJ0"/>
<organism evidence="10 11">
    <name type="scientific">Striga hermonthica</name>
    <name type="common">Purple witchweed</name>
    <name type="synonym">Buchnera hermonthica</name>
    <dbReference type="NCBI Taxonomy" id="68872"/>
    <lineage>
        <taxon>Eukaryota</taxon>
        <taxon>Viridiplantae</taxon>
        <taxon>Streptophyta</taxon>
        <taxon>Embryophyta</taxon>
        <taxon>Tracheophyta</taxon>
        <taxon>Spermatophyta</taxon>
        <taxon>Magnoliopsida</taxon>
        <taxon>eudicotyledons</taxon>
        <taxon>Gunneridae</taxon>
        <taxon>Pentapetalae</taxon>
        <taxon>asterids</taxon>
        <taxon>lamiids</taxon>
        <taxon>Lamiales</taxon>
        <taxon>Orobanchaceae</taxon>
        <taxon>Buchnereae</taxon>
        <taxon>Striga</taxon>
    </lineage>
</organism>
<evidence type="ECO:0000256" key="4">
    <source>
        <dbReference type="ARBA" id="ARBA00016175"/>
    </source>
</evidence>
<keyword evidence="7" id="KW-0238">DNA-binding</keyword>
<evidence type="ECO:0000256" key="3">
    <source>
        <dbReference type="ARBA" id="ARBA00006332"/>
    </source>
</evidence>